<dbReference type="EMBL" id="GISG01142287">
    <property type="protein sequence ID" value="MBA4645473.1"/>
    <property type="molecule type" value="Transcribed_RNA"/>
</dbReference>
<reference evidence="2" key="2">
    <citation type="submission" date="2020-07" db="EMBL/GenBank/DDBJ databases">
        <authorList>
            <person name="Vera ALvarez R."/>
            <person name="Arias-Moreno D.M."/>
            <person name="Jimenez-Jacinto V."/>
            <person name="Jimenez-Bremont J.F."/>
            <person name="Swaminathan K."/>
            <person name="Moose S.P."/>
            <person name="Guerrero-Gonzalez M.L."/>
            <person name="Marino-Ramirez L."/>
            <person name="Landsman D."/>
            <person name="Rodriguez-Kessler M."/>
            <person name="Delgado-Sanchez P."/>
        </authorList>
    </citation>
    <scope>NUCLEOTIDE SEQUENCE</scope>
    <source>
        <tissue evidence="2">Cladode</tissue>
    </source>
</reference>
<proteinExistence type="predicted"/>
<keyword evidence="1" id="KW-1133">Transmembrane helix</keyword>
<feature type="transmembrane region" description="Helical" evidence="1">
    <location>
        <begin position="102"/>
        <end position="121"/>
    </location>
</feature>
<accession>A0A7C8ZM87</accession>
<feature type="transmembrane region" description="Helical" evidence="1">
    <location>
        <begin position="133"/>
        <end position="152"/>
    </location>
</feature>
<sequence length="271" mass="31039">MILIMELHLPLRPMQDLSHGLVQVPPRQLLLRNEPISGIHIDLREQKHQPISHIEPLLIIQILFRIHKVLPLRLLLVPRRVPRIMMVDCGLLGCTSGDFGEVLVVFVEVHLLPLFVFAVALHLRHDRIERHRIVMVVVAEVLVGVVVFEVFLRGECEVGLQLQPAVAMAMAAEDAEVVVVAVVGLAIMVVMRIVVVWGPREQEEEANADCYVENHRELPHYPGGFRGIRRIRRNVGEREFEREKKRRLTRWTDPRVWKSGLKGLEVGLGRH</sequence>
<evidence type="ECO:0000256" key="1">
    <source>
        <dbReference type="SAM" id="Phobius"/>
    </source>
</evidence>
<keyword evidence="1" id="KW-0812">Transmembrane</keyword>
<evidence type="ECO:0000313" key="2">
    <source>
        <dbReference type="EMBL" id="MBA4645473.1"/>
    </source>
</evidence>
<dbReference type="AlphaFoldDB" id="A0A7C8ZM87"/>
<reference evidence="2" key="1">
    <citation type="journal article" date="2013" name="J. Plant Res.">
        <title>Effect of fungi and light on seed germination of three Opuntia species from semiarid lands of central Mexico.</title>
        <authorList>
            <person name="Delgado-Sanchez P."/>
            <person name="Jimenez-Bremont J.F."/>
            <person name="Guerrero-Gonzalez Mde L."/>
            <person name="Flores J."/>
        </authorList>
    </citation>
    <scope>NUCLEOTIDE SEQUENCE</scope>
    <source>
        <tissue evidence="2">Cladode</tissue>
    </source>
</reference>
<protein>
    <submittedName>
        <fullName evidence="2">Uncharacterized protein</fullName>
    </submittedName>
</protein>
<organism evidence="2">
    <name type="scientific">Opuntia streptacantha</name>
    <name type="common">Prickly pear cactus</name>
    <name type="synonym">Opuntia cardona</name>
    <dbReference type="NCBI Taxonomy" id="393608"/>
    <lineage>
        <taxon>Eukaryota</taxon>
        <taxon>Viridiplantae</taxon>
        <taxon>Streptophyta</taxon>
        <taxon>Embryophyta</taxon>
        <taxon>Tracheophyta</taxon>
        <taxon>Spermatophyta</taxon>
        <taxon>Magnoliopsida</taxon>
        <taxon>eudicotyledons</taxon>
        <taxon>Gunneridae</taxon>
        <taxon>Pentapetalae</taxon>
        <taxon>Caryophyllales</taxon>
        <taxon>Cactineae</taxon>
        <taxon>Cactaceae</taxon>
        <taxon>Opuntioideae</taxon>
        <taxon>Opuntia</taxon>
    </lineage>
</organism>
<name>A0A7C8ZM87_OPUST</name>
<keyword evidence="1" id="KW-0472">Membrane</keyword>
<feature type="transmembrane region" description="Helical" evidence="1">
    <location>
        <begin position="177"/>
        <end position="197"/>
    </location>
</feature>